<reference evidence="1 2" key="1">
    <citation type="journal article" date="2020" name="IScience">
        <title>Genome Sequencing of the Endangered Kingdonia uniflora (Circaeasteraceae, Ranunculales) Reveals Potential Mechanisms of Evolutionary Specialization.</title>
        <authorList>
            <person name="Sun Y."/>
            <person name="Deng T."/>
            <person name="Zhang A."/>
            <person name="Moore M.J."/>
            <person name="Landis J.B."/>
            <person name="Lin N."/>
            <person name="Zhang H."/>
            <person name="Zhang X."/>
            <person name="Huang J."/>
            <person name="Zhang X."/>
            <person name="Sun H."/>
            <person name="Wang H."/>
        </authorList>
    </citation>
    <scope>NUCLEOTIDE SEQUENCE [LARGE SCALE GENOMIC DNA]</scope>
    <source>
        <strain evidence="1">TB1705</strain>
        <tissue evidence="1">Leaf</tissue>
    </source>
</reference>
<organism evidence="1 2">
    <name type="scientific">Kingdonia uniflora</name>
    <dbReference type="NCBI Taxonomy" id="39325"/>
    <lineage>
        <taxon>Eukaryota</taxon>
        <taxon>Viridiplantae</taxon>
        <taxon>Streptophyta</taxon>
        <taxon>Embryophyta</taxon>
        <taxon>Tracheophyta</taxon>
        <taxon>Spermatophyta</taxon>
        <taxon>Magnoliopsida</taxon>
        <taxon>Ranunculales</taxon>
        <taxon>Circaeasteraceae</taxon>
        <taxon>Kingdonia</taxon>
    </lineage>
</organism>
<dbReference type="Proteomes" id="UP000541444">
    <property type="component" value="Unassembled WGS sequence"/>
</dbReference>
<evidence type="ECO:0000313" key="1">
    <source>
        <dbReference type="EMBL" id="KAF6159539.1"/>
    </source>
</evidence>
<evidence type="ECO:0000313" key="2">
    <source>
        <dbReference type="Proteomes" id="UP000541444"/>
    </source>
</evidence>
<comment type="caution">
    <text evidence="1">The sequence shown here is derived from an EMBL/GenBank/DDBJ whole genome shotgun (WGS) entry which is preliminary data.</text>
</comment>
<name>A0A7J7MX66_9MAGN</name>
<keyword evidence="2" id="KW-1185">Reference proteome</keyword>
<proteinExistence type="predicted"/>
<dbReference type="AlphaFoldDB" id="A0A7J7MX66"/>
<sequence length="64" mass="7146">MRKILWSLASVGLFLRTINWHEDQVPEDSSAFCLLGASHLFEGFYNGLMALPILGSITTFEVMA</sequence>
<gene>
    <name evidence="1" type="ORF">GIB67_032310</name>
</gene>
<protein>
    <submittedName>
        <fullName evidence="1">Uncharacterized protein</fullName>
    </submittedName>
</protein>
<dbReference type="EMBL" id="JACGCM010001193">
    <property type="protein sequence ID" value="KAF6159539.1"/>
    <property type="molecule type" value="Genomic_DNA"/>
</dbReference>
<accession>A0A7J7MX66</accession>